<dbReference type="AlphaFoldDB" id="A0A3M9N0K5"/>
<dbReference type="InterPro" id="IPR027417">
    <property type="entry name" value="P-loop_NTPase"/>
</dbReference>
<comment type="caution">
    <text evidence="2">The sequence shown here is derived from an EMBL/GenBank/DDBJ whole genome shotgun (WGS) entry which is preliminary data.</text>
</comment>
<dbReference type="PIRSF" id="PIRSF009320">
    <property type="entry name" value="Nuc_binding_HP_1000"/>
    <property type="match status" value="1"/>
</dbReference>
<dbReference type="SUPFAM" id="SSF52540">
    <property type="entry name" value="P-loop containing nucleoside triphosphate hydrolases"/>
    <property type="match status" value="1"/>
</dbReference>
<dbReference type="InterPro" id="IPR025669">
    <property type="entry name" value="AAA_dom"/>
</dbReference>
<evidence type="ECO:0000313" key="3">
    <source>
        <dbReference type="Proteomes" id="UP000271010"/>
    </source>
</evidence>
<feature type="domain" description="AAA" evidence="1">
    <location>
        <begin position="9"/>
        <end position="178"/>
    </location>
</feature>
<dbReference type="Gene3D" id="3.40.50.300">
    <property type="entry name" value="P-loop containing nucleotide triphosphate hydrolases"/>
    <property type="match status" value="1"/>
</dbReference>
<dbReference type="OrthoDB" id="9815116at2"/>
<sequence>MENNKKPVVISIINLKGGVGKTTTAVNVAAALRELGKRSLLVDLDSQGSATRSLHRGSVEYTVGDLMFGQSGLEETLISSQVGIDLLPSNIELADYERSLTTLKNYHTYLAKVFKQVSGEYDFILIDCPPSLGNLTVNALYASDYYLVPVLTDFYSLDGIKNITTTAHKVQQLNPELNLLGVLVTRYNVNDKKIVDRQVFEKLQSVLGELLFETTIRVNNPLKDAVINTQDIFTFDSKSNGAQDYAALTQEILNRVGAVKVS</sequence>
<accession>A0A3M9N0K5</accession>
<protein>
    <submittedName>
        <fullName evidence="2">ParA family protein</fullName>
    </submittedName>
</protein>
<dbReference type="Pfam" id="PF13614">
    <property type="entry name" value="AAA_31"/>
    <property type="match status" value="1"/>
</dbReference>
<dbReference type="PANTHER" id="PTHR13696">
    <property type="entry name" value="P-LOOP CONTAINING NUCLEOSIDE TRIPHOSPHATE HYDROLASE"/>
    <property type="match status" value="1"/>
</dbReference>
<dbReference type="PANTHER" id="PTHR13696:SF99">
    <property type="entry name" value="COBYRINIC ACID AC-DIAMIDE SYNTHASE"/>
    <property type="match status" value="1"/>
</dbReference>
<dbReference type="FunFam" id="3.40.50.300:FF:000285">
    <property type="entry name" value="Sporulation initiation inhibitor Soj"/>
    <property type="match status" value="1"/>
</dbReference>
<dbReference type="RefSeq" id="WP_123132286.1">
    <property type="nucleotide sequence ID" value="NZ_RJJE01000006.1"/>
</dbReference>
<dbReference type="Proteomes" id="UP000271010">
    <property type="component" value="Unassembled WGS sequence"/>
</dbReference>
<proteinExistence type="predicted"/>
<keyword evidence="3" id="KW-1185">Reference proteome</keyword>
<gene>
    <name evidence="2" type="ORF">EFA69_06450</name>
</gene>
<dbReference type="InterPro" id="IPR050678">
    <property type="entry name" value="DNA_Partitioning_ATPase"/>
</dbReference>
<dbReference type="CDD" id="cd02042">
    <property type="entry name" value="ParAB_family"/>
    <property type="match status" value="1"/>
</dbReference>
<evidence type="ECO:0000259" key="1">
    <source>
        <dbReference type="Pfam" id="PF13614"/>
    </source>
</evidence>
<reference evidence="2 3" key="1">
    <citation type="submission" date="2018-11" db="EMBL/GenBank/DDBJ databases">
        <title>Rufibacter latericius sp. nov., isolated from water in Baiyang Lake.</title>
        <authorList>
            <person name="Yang Y."/>
        </authorList>
    </citation>
    <scope>NUCLEOTIDE SEQUENCE [LARGE SCALE GENOMIC DNA]</scope>
    <source>
        <strain evidence="2 3">MCC P1</strain>
    </source>
</reference>
<evidence type="ECO:0000313" key="2">
    <source>
        <dbReference type="EMBL" id="RNI30927.1"/>
    </source>
</evidence>
<organism evidence="2 3">
    <name type="scientific">Rufibacter immobilis</name>
    <dbReference type="NCBI Taxonomy" id="1348778"/>
    <lineage>
        <taxon>Bacteria</taxon>
        <taxon>Pseudomonadati</taxon>
        <taxon>Bacteroidota</taxon>
        <taxon>Cytophagia</taxon>
        <taxon>Cytophagales</taxon>
        <taxon>Hymenobacteraceae</taxon>
        <taxon>Rufibacter</taxon>
    </lineage>
</organism>
<name>A0A3M9N0K5_9BACT</name>
<dbReference type="EMBL" id="RJJE01000006">
    <property type="protein sequence ID" value="RNI30927.1"/>
    <property type="molecule type" value="Genomic_DNA"/>
</dbReference>